<evidence type="ECO:0000256" key="2">
    <source>
        <dbReference type="PROSITE-ProRule" id="PRU00330"/>
    </source>
</evidence>
<keyword evidence="6" id="KW-1185">Reference proteome</keyword>
<evidence type="ECO:0000313" key="6">
    <source>
        <dbReference type="Proteomes" id="UP000541444"/>
    </source>
</evidence>
<dbReference type="GO" id="GO:0006511">
    <property type="term" value="P:ubiquitin-dependent protein catabolic process"/>
    <property type="evidence" value="ECO:0007669"/>
    <property type="project" value="InterPro"/>
</dbReference>
<dbReference type="InterPro" id="IPR016158">
    <property type="entry name" value="Cullin_homology"/>
</dbReference>
<dbReference type="Gene3D" id="3.40.50.450">
    <property type="match status" value="1"/>
</dbReference>
<dbReference type="InterPro" id="IPR001373">
    <property type="entry name" value="Cullin_N"/>
</dbReference>
<evidence type="ECO:0000256" key="1">
    <source>
        <dbReference type="ARBA" id="ARBA00022533"/>
    </source>
</evidence>
<evidence type="ECO:0000313" key="5">
    <source>
        <dbReference type="EMBL" id="KAF6146222.1"/>
    </source>
</evidence>
<dbReference type="EMBL" id="JACGCM010002002">
    <property type="protein sequence ID" value="KAF6146222.1"/>
    <property type="molecule type" value="Genomic_DNA"/>
</dbReference>
<feature type="domain" description="Cullin family profile" evidence="4">
    <location>
        <begin position="126"/>
        <end position="231"/>
    </location>
</feature>
<dbReference type="GO" id="GO:0003872">
    <property type="term" value="F:6-phosphofructokinase activity"/>
    <property type="evidence" value="ECO:0007669"/>
    <property type="project" value="InterPro"/>
</dbReference>
<dbReference type="SUPFAM" id="SSF53784">
    <property type="entry name" value="Phosphofructokinase"/>
    <property type="match status" value="1"/>
</dbReference>
<organism evidence="5 6">
    <name type="scientific">Kingdonia uniflora</name>
    <dbReference type="NCBI Taxonomy" id="39325"/>
    <lineage>
        <taxon>Eukaryota</taxon>
        <taxon>Viridiplantae</taxon>
        <taxon>Streptophyta</taxon>
        <taxon>Embryophyta</taxon>
        <taxon>Tracheophyta</taxon>
        <taxon>Spermatophyta</taxon>
        <taxon>Magnoliopsida</taxon>
        <taxon>Ranunculales</taxon>
        <taxon>Circaeasteraceae</taxon>
        <taxon>Kingdonia</taxon>
    </lineage>
</organism>
<dbReference type="PANTHER" id="PTHR45770">
    <property type="entry name" value="ATP-DEPENDENT 6-PHOSPHOFRUCTOKINASE 1"/>
    <property type="match status" value="1"/>
</dbReference>
<sequence length="231" mass="26506">FLPNLPTYPNPLQSSPAYAIVKQHFVDPEDVVFQKIVTQKNSARGVQFRCAGPQEKVYFKSDDVRACIVTCGGLCPGINIVIREIVCRLNYMYGVDDVLVIEGGYRGFYSRNTITLAPKSVNDIHKRGELLTRMCDDIRKKGNLTRIASSNLIDREDEIFTEEECQTIYKVVMIVSLLSDIDDFIEFYSRKLARRLLEKTNGDPREIYVLEMITEQYGAQATHKMRPMYDE</sequence>
<dbReference type="OrthoDB" id="537915at2759"/>
<feature type="non-terminal residue" evidence="5">
    <location>
        <position position="1"/>
    </location>
</feature>
<accession>A0A7J7LUK8</accession>
<dbReference type="GO" id="GO:0046872">
    <property type="term" value="F:metal ion binding"/>
    <property type="evidence" value="ECO:0007669"/>
    <property type="project" value="UniProtKB-KW"/>
</dbReference>
<name>A0A7J7LUK8_9MAGN</name>
<dbReference type="InterPro" id="IPR036317">
    <property type="entry name" value="Cullin_homology_sf"/>
</dbReference>
<dbReference type="GO" id="GO:0031625">
    <property type="term" value="F:ubiquitin protein ligase binding"/>
    <property type="evidence" value="ECO:0007669"/>
    <property type="project" value="InterPro"/>
</dbReference>
<dbReference type="AlphaFoldDB" id="A0A7J7LUK8"/>
<gene>
    <name evidence="5" type="ORF">GIB67_011694</name>
</gene>
<dbReference type="SUPFAM" id="SSF75632">
    <property type="entry name" value="Cullin homology domain"/>
    <property type="match status" value="1"/>
</dbReference>
<dbReference type="Pfam" id="PF00888">
    <property type="entry name" value="Cullin"/>
    <property type="match status" value="1"/>
</dbReference>
<evidence type="ECO:0000256" key="3">
    <source>
        <dbReference type="RuleBase" id="RU003829"/>
    </source>
</evidence>
<dbReference type="InterPro" id="IPR050929">
    <property type="entry name" value="PFKA"/>
</dbReference>
<dbReference type="Proteomes" id="UP000541444">
    <property type="component" value="Unassembled WGS sequence"/>
</dbReference>
<dbReference type="PROSITE" id="PS50069">
    <property type="entry name" value="CULLIN_2"/>
    <property type="match status" value="1"/>
</dbReference>
<comment type="similarity">
    <text evidence="2 3">Belongs to the cullin family.</text>
</comment>
<dbReference type="UniPathway" id="UPA00109">
    <property type="reaction ID" value="UER00182"/>
</dbReference>
<protein>
    <recommendedName>
        <fullName evidence="4">Cullin family profile domain-containing protein</fullName>
    </recommendedName>
</protein>
<dbReference type="InterPro" id="IPR035966">
    <property type="entry name" value="PKF_sf"/>
</dbReference>
<evidence type="ECO:0000259" key="4">
    <source>
        <dbReference type="PROSITE" id="PS50069"/>
    </source>
</evidence>
<proteinExistence type="inferred from homology"/>
<reference evidence="5 6" key="1">
    <citation type="journal article" date="2020" name="IScience">
        <title>Genome Sequencing of the Endangered Kingdonia uniflora (Circaeasteraceae, Ranunculales) Reveals Potential Mechanisms of Evolutionary Specialization.</title>
        <authorList>
            <person name="Sun Y."/>
            <person name="Deng T."/>
            <person name="Zhang A."/>
            <person name="Moore M.J."/>
            <person name="Landis J.B."/>
            <person name="Lin N."/>
            <person name="Zhang H."/>
            <person name="Zhang X."/>
            <person name="Huang J."/>
            <person name="Zhang X."/>
            <person name="Sun H."/>
            <person name="Wang H."/>
        </authorList>
    </citation>
    <scope>NUCLEOTIDE SEQUENCE [LARGE SCALE GENOMIC DNA]</scope>
    <source>
        <strain evidence="5">TB1705</strain>
        <tissue evidence="5">Leaf</tissue>
    </source>
</reference>
<keyword evidence="1" id="KW-0021">Allosteric enzyme</keyword>
<comment type="caution">
    <text evidence="5">The sequence shown here is derived from an EMBL/GenBank/DDBJ whole genome shotgun (WGS) entry which is preliminary data.</text>
</comment>